<feature type="transmembrane region" description="Helical" evidence="7">
    <location>
        <begin position="150"/>
        <end position="170"/>
    </location>
</feature>
<dbReference type="AlphaFoldDB" id="A0A1B8QBP0"/>
<dbReference type="NCBIfam" id="TIGR00427">
    <property type="entry name" value="NAAT family transporter"/>
    <property type="match status" value="1"/>
</dbReference>
<proteinExistence type="inferred from homology"/>
<evidence type="ECO:0000256" key="6">
    <source>
        <dbReference type="ARBA" id="ARBA00023136"/>
    </source>
</evidence>
<dbReference type="PANTHER" id="PTHR33508:SF1">
    <property type="entry name" value="UPF0056 MEMBRANE PROTEIN YHCE"/>
    <property type="match status" value="1"/>
</dbReference>
<dbReference type="GO" id="GO:0005886">
    <property type="term" value="C:plasma membrane"/>
    <property type="evidence" value="ECO:0007669"/>
    <property type="project" value="UniProtKB-SubCell"/>
</dbReference>
<dbReference type="EMBL" id="LZMZ01000025">
    <property type="protein sequence ID" value="OBX77110.1"/>
    <property type="molecule type" value="Genomic_DNA"/>
</dbReference>
<feature type="transmembrane region" description="Helical" evidence="7">
    <location>
        <begin position="7"/>
        <end position="28"/>
    </location>
</feature>
<evidence type="ECO:0000256" key="7">
    <source>
        <dbReference type="RuleBase" id="RU362048"/>
    </source>
</evidence>
<protein>
    <recommendedName>
        <fullName evidence="7">UPF0056 membrane protein</fullName>
    </recommendedName>
</protein>
<reference evidence="8 9" key="1">
    <citation type="submission" date="2016-06" db="EMBL/GenBank/DDBJ databases">
        <title>Draft genome of Moraxella atlantae CCUG 66109.</title>
        <authorList>
            <person name="Salva-Serra F."/>
            <person name="Engstrom-Jakobsson H."/>
            <person name="Thorell K."/>
            <person name="Gonzales-Siles L."/>
            <person name="Karlsson R."/>
            <person name="Boulund F."/>
            <person name="Engstrand L."/>
            <person name="Kristiansson E."/>
            <person name="Moore E."/>
        </authorList>
    </citation>
    <scope>NUCLEOTIDE SEQUENCE [LARGE SCALE GENOMIC DNA]</scope>
    <source>
        <strain evidence="8 9">CCUG 66109</strain>
    </source>
</reference>
<evidence type="ECO:0000256" key="3">
    <source>
        <dbReference type="ARBA" id="ARBA00022475"/>
    </source>
</evidence>
<sequence>MDGQVLKIFFALIVLVNPISALPMFIGITEGATSEQARKVALISAATVLITVMIFAVAGELILKVFGISLGSFRVAGGLLVLLIAIGMMNGAGNIAKPSEDSDELSPKAFMGTSAAIVPLTIPMIIGPGGISTVIIYAAQGQQTGQGYKATLAIITAGLLISVFTFLSFSAARQVSRFLGDTGINVLNRVMGMLLAALAVEIIVAGLRTLFPQLV</sequence>
<evidence type="ECO:0000256" key="2">
    <source>
        <dbReference type="ARBA" id="ARBA00009784"/>
    </source>
</evidence>
<dbReference type="OrthoDB" id="21094at2"/>
<evidence type="ECO:0000256" key="4">
    <source>
        <dbReference type="ARBA" id="ARBA00022692"/>
    </source>
</evidence>
<accession>A0A1B8QBP0</accession>
<keyword evidence="6 7" id="KW-0472">Membrane</keyword>
<keyword evidence="5 7" id="KW-1133">Transmembrane helix</keyword>
<dbReference type="Pfam" id="PF01914">
    <property type="entry name" value="MarC"/>
    <property type="match status" value="1"/>
</dbReference>
<feature type="transmembrane region" description="Helical" evidence="7">
    <location>
        <begin position="40"/>
        <end position="63"/>
    </location>
</feature>
<comment type="subcellular location">
    <subcellularLocation>
        <location evidence="1 7">Cell membrane</location>
        <topology evidence="1 7">Multi-pass membrane protein</topology>
    </subcellularLocation>
</comment>
<keyword evidence="3" id="KW-1003">Cell membrane</keyword>
<comment type="similarity">
    <text evidence="2 7">Belongs to the UPF0056 (MarC) family.</text>
</comment>
<gene>
    <name evidence="8" type="ORF">A9308_07260</name>
</gene>
<dbReference type="PANTHER" id="PTHR33508">
    <property type="entry name" value="UPF0056 MEMBRANE PROTEIN YHCE"/>
    <property type="match status" value="1"/>
</dbReference>
<dbReference type="InterPro" id="IPR002771">
    <property type="entry name" value="Multi_antbiot-R_MarC"/>
</dbReference>
<feature type="transmembrane region" description="Helical" evidence="7">
    <location>
        <begin position="116"/>
        <end position="138"/>
    </location>
</feature>
<dbReference type="RefSeq" id="WP_067236993.1">
    <property type="nucleotide sequence ID" value="NZ_LZMZ01000025.1"/>
</dbReference>
<evidence type="ECO:0000256" key="5">
    <source>
        <dbReference type="ARBA" id="ARBA00022989"/>
    </source>
</evidence>
<feature type="transmembrane region" description="Helical" evidence="7">
    <location>
        <begin position="75"/>
        <end position="96"/>
    </location>
</feature>
<evidence type="ECO:0000313" key="9">
    <source>
        <dbReference type="Proteomes" id="UP000092508"/>
    </source>
</evidence>
<evidence type="ECO:0000256" key="1">
    <source>
        <dbReference type="ARBA" id="ARBA00004651"/>
    </source>
</evidence>
<dbReference type="Proteomes" id="UP000092508">
    <property type="component" value="Unassembled WGS sequence"/>
</dbReference>
<feature type="transmembrane region" description="Helical" evidence="7">
    <location>
        <begin position="190"/>
        <end position="211"/>
    </location>
</feature>
<keyword evidence="4 7" id="KW-0812">Transmembrane</keyword>
<comment type="caution">
    <text evidence="8">The sequence shown here is derived from an EMBL/GenBank/DDBJ whole genome shotgun (WGS) entry which is preliminary data.</text>
</comment>
<evidence type="ECO:0000313" key="8">
    <source>
        <dbReference type="EMBL" id="OBX77110.1"/>
    </source>
</evidence>
<name>A0A1B8QBP0_9GAMM</name>
<organism evidence="8 9">
    <name type="scientific">Faucicola atlantae</name>
    <dbReference type="NCBI Taxonomy" id="34059"/>
    <lineage>
        <taxon>Bacteria</taxon>
        <taxon>Pseudomonadati</taxon>
        <taxon>Pseudomonadota</taxon>
        <taxon>Gammaproteobacteria</taxon>
        <taxon>Moraxellales</taxon>
        <taxon>Moraxellaceae</taxon>
        <taxon>Faucicola</taxon>
    </lineage>
</organism>